<keyword evidence="1" id="KW-0175">Coiled coil</keyword>
<reference evidence="2 3" key="1">
    <citation type="submission" date="2015-12" db="EMBL/GenBank/DDBJ databases">
        <title>Bacillus cereus Group isolate.</title>
        <authorList>
            <person name="Kovac J."/>
        </authorList>
    </citation>
    <scope>NUCLEOTIDE SEQUENCE [LARGE SCALE GENOMIC DNA]</scope>
    <source>
        <strain evidence="2 3">FSL K6-0073</strain>
    </source>
</reference>
<evidence type="ECO:0000313" key="3">
    <source>
        <dbReference type="Proteomes" id="UP000075476"/>
    </source>
</evidence>
<name>A0A9X0SPA1_BACCE</name>
<evidence type="ECO:0000313" key="2">
    <source>
        <dbReference type="EMBL" id="KXY51004.1"/>
    </source>
</evidence>
<dbReference type="EMBL" id="LOMO01000001">
    <property type="protein sequence ID" value="KXY51004.1"/>
    <property type="molecule type" value="Genomic_DNA"/>
</dbReference>
<feature type="coiled-coil region" evidence="1">
    <location>
        <begin position="22"/>
        <end position="81"/>
    </location>
</feature>
<evidence type="ECO:0000256" key="1">
    <source>
        <dbReference type="SAM" id="Coils"/>
    </source>
</evidence>
<gene>
    <name evidence="2" type="ORF">AT268_31160</name>
</gene>
<sequence>MNHIMTEKERLLAKSDGVKDCVKHIKKKIKAEQRLLKQEKEKEFFANEFQIVRHKEKIQILTEEKINLEKYAKKLKHLANEC</sequence>
<organism evidence="2 3">
    <name type="scientific">Bacillus cereus</name>
    <dbReference type="NCBI Taxonomy" id="1396"/>
    <lineage>
        <taxon>Bacteria</taxon>
        <taxon>Bacillati</taxon>
        <taxon>Bacillota</taxon>
        <taxon>Bacilli</taxon>
        <taxon>Bacillales</taxon>
        <taxon>Bacillaceae</taxon>
        <taxon>Bacillus</taxon>
        <taxon>Bacillus cereus group</taxon>
    </lineage>
</organism>
<comment type="caution">
    <text evidence="2">The sequence shown here is derived from an EMBL/GenBank/DDBJ whole genome shotgun (WGS) entry which is preliminary data.</text>
</comment>
<accession>A0A9X0SPA1</accession>
<protein>
    <submittedName>
        <fullName evidence="2">Uncharacterized protein</fullName>
    </submittedName>
</protein>
<dbReference type="Proteomes" id="UP000075476">
    <property type="component" value="Unassembled WGS sequence"/>
</dbReference>
<proteinExistence type="predicted"/>
<dbReference type="AlphaFoldDB" id="A0A9X0SPA1"/>